<protein>
    <submittedName>
        <fullName evidence="2">Uncharacterized protein</fullName>
    </submittedName>
</protein>
<keyword evidence="1" id="KW-1133">Transmembrane helix</keyword>
<accession>A0A1Y2E0A2</accession>
<keyword evidence="3" id="KW-1185">Reference proteome</keyword>
<dbReference type="AlphaFoldDB" id="A0A1Y2E0A2"/>
<keyword evidence="1" id="KW-0472">Membrane</keyword>
<gene>
    <name evidence="2" type="ORF">BCR38DRAFT_473916</name>
</gene>
<sequence length="190" mass="21674">MSLALWLFTRIYVVLNGMEVGDDYLVFISMAILIAFFGFTLNYRFRNDIAILLCRLVHPVVYLRLSPETLTRMVIPFGCLRPGWNSQLIQGNPYYTAMRVESHLELRPVDGVHAGAKYRQFLDWHMLLLIPIHAIVPPHMQVRQEDIIGSVWDYLEIHSGIICAFVPALNPLVTLPAVDHAIASEVMQEA</sequence>
<organism evidence="2 3">
    <name type="scientific">Pseudomassariella vexata</name>
    <dbReference type="NCBI Taxonomy" id="1141098"/>
    <lineage>
        <taxon>Eukaryota</taxon>
        <taxon>Fungi</taxon>
        <taxon>Dikarya</taxon>
        <taxon>Ascomycota</taxon>
        <taxon>Pezizomycotina</taxon>
        <taxon>Sordariomycetes</taxon>
        <taxon>Xylariomycetidae</taxon>
        <taxon>Amphisphaeriales</taxon>
        <taxon>Pseudomassariaceae</taxon>
        <taxon>Pseudomassariella</taxon>
    </lineage>
</organism>
<proteinExistence type="predicted"/>
<feature type="transmembrane region" description="Helical" evidence="1">
    <location>
        <begin position="24"/>
        <end position="43"/>
    </location>
</feature>
<comment type="caution">
    <text evidence="2">The sequence shown here is derived from an EMBL/GenBank/DDBJ whole genome shotgun (WGS) entry which is preliminary data.</text>
</comment>
<keyword evidence="1" id="KW-0812">Transmembrane</keyword>
<evidence type="ECO:0000313" key="3">
    <source>
        <dbReference type="Proteomes" id="UP000193689"/>
    </source>
</evidence>
<evidence type="ECO:0000256" key="1">
    <source>
        <dbReference type="SAM" id="Phobius"/>
    </source>
</evidence>
<dbReference type="RefSeq" id="XP_040716061.1">
    <property type="nucleotide sequence ID" value="XM_040862950.1"/>
</dbReference>
<dbReference type="Proteomes" id="UP000193689">
    <property type="component" value="Unassembled WGS sequence"/>
</dbReference>
<dbReference type="GeneID" id="63779162"/>
<dbReference type="EMBL" id="MCFJ01000006">
    <property type="protein sequence ID" value="ORY64909.1"/>
    <property type="molecule type" value="Genomic_DNA"/>
</dbReference>
<evidence type="ECO:0000313" key="2">
    <source>
        <dbReference type="EMBL" id="ORY64909.1"/>
    </source>
</evidence>
<reference evidence="2 3" key="1">
    <citation type="submission" date="2016-07" db="EMBL/GenBank/DDBJ databases">
        <title>Pervasive Adenine N6-methylation of Active Genes in Fungi.</title>
        <authorList>
            <consortium name="DOE Joint Genome Institute"/>
            <person name="Mondo S.J."/>
            <person name="Dannebaum R.O."/>
            <person name="Kuo R.C."/>
            <person name="Labutti K."/>
            <person name="Haridas S."/>
            <person name="Kuo A."/>
            <person name="Salamov A."/>
            <person name="Ahrendt S.R."/>
            <person name="Lipzen A."/>
            <person name="Sullivan W."/>
            <person name="Andreopoulos W.B."/>
            <person name="Clum A."/>
            <person name="Lindquist E."/>
            <person name="Daum C."/>
            <person name="Ramamoorthy G.K."/>
            <person name="Gryganskyi A."/>
            <person name="Culley D."/>
            <person name="Magnuson J.K."/>
            <person name="James T.Y."/>
            <person name="O'Malley M.A."/>
            <person name="Stajich J.E."/>
            <person name="Spatafora J.W."/>
            <person name="Visel A."/>
            <person name="Grigoriev I.V."/>
        </authorList>
    </citation>
    <scope>NUCLEOTIDE SEQUENCE [LARGE SCALE GENOMIC DNA]</scope>
    <source>
        <strain evidence="2 3">CBS 129021</strain>
    </source>
</reference>
<name>A0A1Y2E0A2_9PEZI</name>
<dbReference type="InParanoid" id="A0A1Y2E0A2"/>